<dbReference type="Gene3D" id="1.50.10.10">
    <property type="match status" value="1"/>
</dbReference>
<organism evidence="3 4">
    <name type="scientific">Candidatus Methanocrinis natronophilus</name>
    <dbReference type="NCBI Taxonomy" id="3033396"/>
    <lineage>
        <taxon>Archaea</taxon>
        <taxon>Methanobacteriati</taxon>
        <taxon>Methanobacteriota</taxon>
        <taxon>Stenosarchaea group</taxon>
        <taxon>Methanomicrobia</taxon>
        <taxon>Methanotrichales</taxon>
        <taxon>Methanotrichaceae</taxon>
        <taxon>Methanocrinis</taxon>
    </lineage>
</organism>
<dbReference type="InterPro" id="IPR008928">
    <property type="entry name" value="6-hairpin_glycosidase_sf"/>
</dbReference>
<dbReference type="Pfam" id="PF06202">
    <property type="entry name" value="GDE_C"/>
    <property type="match status" value="1"/>
</dbReference>
<dbReference type="InterPro" id="IPR032790">
    <property type="entry name" value="GDE_C"/>
</dbReference>
<dbReference type="RefSeq" id="WP_316967042.1">
    <property type="nucleotide sequence ID" value="NZ_JARFPK010000035.1"/>
</dbReference>
<dbReference type="InterPro" id="IPR024742">
    <property type="entry name" value="Glycogen_debranch_N"/>
</dbReference>
<dbReference type="InterPro" id="IPR010401">
    <property type="entry name" value="AGL/Gdb1"/>
</dbReference>
<sequence length="645" mass="71688">MSPDMDGPELRFRPKSYEEGTGREWLVTNGLGGYASSTIIGANTRSYHGLLVAATDPPAERTLLLSSLDEELTTESGDYQLACHQYPGTVYPQGFRHLAEFRRDPVPTFVYKTGDGAVVEKRVYMIHGENTTVVRYDIDGQGLFRVVPHLNCRSFHVASPAPWMEQTPLEGEGSGVRLRSGCDFSLVSDRGRYVPEEHRYQNLEYDLERRRGLAWREDSFSPGWFEVDIDGRASFSIVASLDRDSAAGALDLLKEEAERVEGLKGNRRRDPRFRLLSAAADAFLVKRGAGMSIIAGYHWFNDWGRDAMISLPGLLLTTRRFDEARAVLATFAAAMKDGLLPNDFGAQGYNTIDAALWFFWAVQRYWAYAGDKEFLREIYPSLSAIASRYAGETPGSRSDSDGLISSKPGLTWMDAKVGEAFVTPRAGKACEINALWYNALLVMEIFSGELEEEWDPSLAEKVAEGYQRFWNPERGCLFDLIDAKDPAIRPNQVIAASLPFTPLDSDQIRGIVEVATEELLTPWGLRTLSPQDPAYRGRYEGGPAERDGAYHQGTVWPWLMGPYVTALVKAGGKTKKVRDEARRLLGPLMDLEDQIGVGTICEVFDGDEPHRPGGCISQAWSVGETMRAWSEDAMAGSQRLRIGSG</sequence>
<evidence type="ECO:0000313" key="4">
    <source>
        <dbReference type="Proteomes" id="UP001220010"/>
    </source>
</evidence>
<comment type="caution">
    <text evidence="3">The sequence shown here is derived from an EMBL/GenBank/DDBJ whole genome shotgun (WGS) entry which is preliminary data.</text>
</comment>
<dbReference type="PANTHER" id="PTHR10569">
    <property type="entry name" value="GLYCOGEN DEBRANCHING ENZYME"/>
    <property type="match status" value="1"/>
</dbReference>
<dbReference type="InterPro" id="IPR006451">
    <property type="entry name" value="Glycogen_debranch_arc"/>
</dbReference>
<proteinExistence type="predicted"/>
<dbReference type="PANTHER" id="PTHR10569:SF2">
    <property type="entry name" value="GLYCOGEN DEBRANCHING ENZYME"/>
    <property type="match status" value="1"/>
</dbReference>
<dbReference type="NCBIfam" id="TIGR01561">
    <property type="entry name" value="gde_arch"/>
    <property type="match status" value="1"/>
</dbReference>
<dbReference type="SUPFAM" id="SSF48208">
    <property type="entry name" value="Six-hairpin glycosidases"/>
    <property type="match status" value="1"/>
</dbReference>
<dbReference type="Pfam" id="PF12439">
    <property type="entry name" value="GDE_N"/>
    <property type="match status" value="1"/>
</dbReference>
<name>A0ABT5X9G4_9EURY</name>
<accession>A0ABT5X9G4</accession>
<keyword evidence="4" id="KW-1185">Reference proteome</keyword>
<protein>
    <submittedName>
        <fullName evidence="3">Amylo-alpha-1,6-glucosidase</fullName>
    </submittedName>
</protein>
<feature type="domain" description="Glycogen debranching enzyme bacterial and archaeal type N-terminal" evidence="2">
    <location>
        <begin position="23"/>
        <end position="234"/>
    </location>
</feature>
<dbReference type="InterPro" id="IPR012341">
    <property type="entry name" value="6hp_glycosidase-like_sf"/>
</dbReference>
<dbReference type="Proteomes" id="UP001220010">
    <property type="component" value="Unassembled WGS sequence"/>
</dbReference>
<reference evidence="3 4" key="1">
    <citation type="submission" date="2023-03" db="EMBL/GenBank/DDBJ databases">
        <title>WGS of Methanotrichaceae archaeon Mx.</title>
        <authorList>
            <person name="Sorokin D.Y."/>
            <person name="Merkel A.Y."/>
        </authorList>
    </citation>
    <scope>NUCLEOTIDE SEQUENCE [LARGE SCALE GENOMIC DNA]</scope>
    <source>
        <strain evidence="3 4">Mx</strain>
    </source>
</reference>
<evidence type="ECO:0000313" key="3">
    <source>
        <dbReference type="EMBL" id="MDF0591308.1"/>
    </source>
</evidence>
<feature type="domain" description="Glycogen debranching enzyme C-terminal" evidence="1">
    <location>
        <begin position="279"/>
        <end position="627"/>
    </location>
</feature>
<evidence type="ECO:0000259" key="1">
    <source>
        <dbReference type="Pfam" id="PF06202"/>
    </source>
</evidence>
<gene>
    <name evidence="3" type="ORF">P0O15_09070</name>
</gene>
<evidence type="ECO:0000259" key="2">
    <source>
        <dbReference type="Pfam" id="PF12439"/>
    </source>
</evidence>
<dbReference type="EMBL" id="JARFPK010000035">
    <property type="protein sequence ID" value="MDF0591308.1"/>
    <property type="molecule type" value="Genomic_DNA"/>
</dbReference>